<evidence type="ECO:0008006" key="3">
    <source>
        <dbReference type="Google" id="ProtNLM"/>
    </source>
</evidence>
<proteinExistence type="predicted"/>
<organism evidence="1 2">
    <name type="scientific">Roseobacter ponti</name>
    <dbReference type="NCBI Taxonomy" id="1891787"/>
    <lineage>
        <taxon>Bacteria</taxon>
        <taxon>Pseudomonadati</taxon>
        <taxon>Pseudomonadota</taxon>
        <taxon>Alphaproteobacteria</taxon>
        <taxon>Rhodobacterales</taxon>
        <taxon>Roseobacteraceae</taxon>
        <taxon>Roseobacter</taxon>
    </lineage>
</organism>
<protein>
    <recommendedName>
        <fullName evidence="3">ABM domain-containing protein</fullName>
    </recommendedName>
</protein>
<accession>A0A858SSY0</accession>
<keyword evidence="2" id="KW-1185">Reference proteome</keyword>
<reference evidence="1 2" key="1">
    <citation type="submission" date="2020-02" db="EMBL/GenBank/DDBJ databases">
        <title>Genome sequence of Roseobacter ponti.</title>
        <authorList>
            <person name="Hollensteiner J."/>
            <person name="Schneider D."/>
            <person name="Poehlein A."/>
            <person name="Daniel R."/>
        </authorList>
    </citation>
    <scope>NUCLEOTIDE SEQUENCE [LARGE SCALE GENOMIC DNA]</scope>
    <source>
        <strain evidence="1 2">DSM 106830</strain>
    </source>
</reference>
<sequence length="94" mass="10303">MFARITHYKMKPGSVDVAKSMLDQMKPKIMALPGMVRFINTMNEDGSGCVISLVDSRETSEGNADKVAALWSAFTEHLEAAPEAHGFDVIADWS</sequence>
<name>A0A858SSY0_9RHOB</name>
<dbReference type="RefSeq" id="WP_169640646.1">
    <property type="nucleotide sequence ID" value="NZ_CP048788.1"/>
</dbReference>
<evidence type="ECO:0000313" key="2">
    <source>
        <dbReference type="Proteomes" id="UP000503308"/>
    </source>
</evidence>
<dbReference type="KEGG" id="rpon:G3256_09780"/>
<evidence type="ECO:0000313" key="1">
    <source>
        <dbReference type="EMBL" id="QJF51430.1"/>
    </source>
</evidence>
<dbReference type="EMBL" id="CP048788">
    <property type="protein sequence ID" value="QJF51430.1"/>
    <property type="molecule type" value="Genomic_DNA"/>
</dbReference>
<dbReference type="AlphaFoldDB" id="A0A858SSY0"/>
<dbReference type="Proteomes" id="UP000503308">
    <property type="component" value="Chromosome"/>
</dbReference>
<gene>
    <name evidence="1" type="ORF">G3256_09780</name>
</gene>